<dbReference type="GO" id="GO:0004029">
    <property type="term" value="F:aldehyde dehydrogenase (NAD+) activity"/>
    <property type="evidence" value="ECO:0007669"/>
    <property type="project" value="UniProtKB-EC"/>
</dbReference>
<accession>A0A2T2XG27</accession>
<evidence type="ECO:0000256" key="4">
    <source>
        <dbReference type="ARBA" id="ARBA00023027"/>
    </source>
</evidence>
<comment type="caution">
    <text evidence="13">The sequence shown here is derived from an EMBL/GenBank/DDBJ whole genome shotgun (WGS) entry which is preliminary data.</text>
</comment>
<dbReference type="InterPro" id="IPR029510">
    <property type="entry name" value="Ald_DH_CS_GLU"/>
</dbReference>
<evidence type="ECO:0000256" key="11">
    <source>
        <dbReference type="RuleBase" id="RU003345"/>
    </source>
</evidence>
<dbReference type="InterPro" id="IPR016163">
    <property type="entry name" value="Ald_DH_C"/>
</dbReference>
<dbReference type="FunFam" id="3.40.309.10:FF:000009">
    <property type="entry name" value="Aldehyde dehydrogenase A"/>
    <property type="match status" value="1"/>
</dbReference>
<evidence type="ECO:0000256" key="6">
    <source>
        <dbReference type="ARBA" id="ARBA00050326"/>
    </source>
</evidence>
<dbReference type="Gene3D" id="3.40.309.10">
    <property type="entry name" value="Aldehyde Dehydrogenase, Chain A, domain 2"/>
    <property type="match status" value="1"/>
</dbReference>
<dbReference type="FunFam" id="3.40.605.10:FF:000007">
    <property type="entry name" value="NAD/NADP-dependent betaine aldehyde dehydrogenase"/>
    <property type="match status" value="1"/>
</dbReference>
<dbReference type="PANTHER" id="PTHR43521">
    <property type="entry name" value="ALPHA-AMINOADIPIC SEMIALDEHYDE DEHYDROGENASE"/>
    <property type="match status" value="1"/>
</dbReference>
<dbReference type="InterPro" id="IPR015590">
    <property type="entry name" value="Aldehyde_DH_dom"/>
</dbReference>
<protein>
    <recommendedName>
        <fullName evidence="9">3-sulfolactaldehyde dehydrogenase</fullName>
        <ecNumber evidence="5">1.2.1.3</ecNumber>
        <ecNumber evidence="8">1.2.1.97</ecNumber>
    </recommendedName>
</protein>
<comment type="similarity">
    <text evidence="1 11">Belongs to the aldehyde dehydrogenase family.</text>
</comment>
<evidence type="ECO:0000256" key="8">
    <source>
        <dbReference type="ARBA" id="ARBA00066984"/>
    </source>
</evidence>
<evidence type="ECO:0000313" key="13">
    <source>
        <dbReference type="EMBL" id="PSR33461.1"/>
    </source>
</evidence>
<evidence type="ECO:0000256" key="2">
    <source>
        <dbReference type="ARBA" id="ARBA00011881"/>
    </source>
</evidence>
<evidence type="ECO:0000256" key="1">
    <source>
        <dbReference type="ARBA" id="ARBA00009986"/>
    </source>
</evidence>
<feature type="domain" description="Aldehyde dehydrogenase" evidence="12">
    <location>
        <begin position="11"/>
        <end position="476"/>
    </location>
</feature>
<evidence type="ECO:0000256" key="7">
    <source>
        <dbReference type="ARBA" id="ARBA00054572"/>
    </source>
</evidence>
<keyword evidence="3 11" id="KW-0560">Oxidoreductase</keyword>
<comment type="function">
    <text evidence="7">Part of the sulfo-TAL (or sulfo-SFT) pathway, a D-sulfoquinovose degradation pathway that produces sulfolactate (SL). Catalyzes the oxidation of 3-sulfolactaldehyde (SLA) to sulfolactate (SL).</text>
</comment>
<evidence type="ECO:0000256" key="5">
    <source>
        <dbReference type="ARBA" id="ARBA00024226"/>
    </source>
</evidence>
<dbReference type="PANTHER" id="PTHR43521:SF1">
    <property type="entry name" value="ALPHA-AMINOADIPIC SEMIALDEHYDE DEHYDROGENASE"/>
    <property type="match status" value="1"/>
</dbReference>
<dbReference type="Pfam" id="PF00171">
    <property type="entry name" value="Aldedh"/>
    <property type="match status" value="1"/>
</dbReference>
<dbReference type="SUPFAM" id="SSF53720">
    <property type="entry name" value="ALDH-like"/>
    <property type="match status" value="1"/>
</dbReference>
<dbReference type="PROSITE" id="PS00687">
    <property type="entry name" value="ALDEHYDE_DEHYDR_GLU"/>
    <property type="match status" value="1"/>
</dbReference>
<evidence type="ECO:0000256" key="3">
    <source>
        <dbReference type="ARBA" id="ARBA00023002"/>
    </source>
</evidence>
<dbReference type="InterPro" id="IPR044638">
    <property type="entry name" value="ALDH7A1-like"/>
</dbReference>
<evidence type="ECO:0000256" key="10">
    <source>
        <dbReference type="PROSITE-ProRule" id="PRU10007"/>
    </source>
</evidence>
<dbReference type="InterPro" id="IPR016162">
    <property type="entry name" value="Ald_DH_N"/>
</dbReference>
<dbReference type="AlphaFoldDB" id="A0A2T2XG27"/>
<comment type="subunit">
    <text evidence="2">Homotetramer.</text>
</comment>
<dbReference type="EC" id="1.2.1.97" evidence="8"/>
<gene>
    <name evidence="13" type="ORF">C7B46_09875</name>
</gene>
<proteinExistence type="inferred from homology"/>
<keyword evidence="4" id="KW-0520">NAD</keyword>
<dbReference type="Proteomes" id="UP000242972">
    <property type="component" value="Unassembled WGS sequence"/>
</dbReference>
<dbReference type="EMBL" id="PXYW01000020">
    <property type="protein sequence ID" value="PSR33461.1"/>
    <property type="molecule type" value="Genomic_DNA"/>
</dbReference>
<reference evidence="13 14" key="1">
    <citation type="journal article" date="2014" name="BMC Genomics">
        <title>Comparison of environmental and isolate Sulfobacillus genomes reveals diverse carbon, sulfur, nitrogen, and hydrogen metabolisms.</title>
        <authorList>
            <person name="Justice N.B."/>
            <person name="Norman A."/>
            <person name="Brown C.T."/>
            <person name="Singh A."/>
            <person name="Thomas B.C."/>
            <person name="Banfield J.F."/>
        </authorList>
    </citation>
    <scope>NUCLEOTIDE SEQUENCE [LARGE SCALE GENOMIC DNA]</scope>
    <source>
        <strain evidence="13">AMDSBA4</strain>
    </source>
</reference>
<organism evidence="13 14">
    <name type="scientific">Sulfobacillus benefaciens</name>
    <dbReference type="NCBI Taxonomy" id="453960"/>
    <lineage>
        <taxon>Bacteria</taxon>
        <taxon>Bacillati</taxon>
        <taxon>Bacillota</taxon>
        <taxon>Clostridia</taxon>
        <taxon>Eubacteriales</taxon>
        <taxon>Clostridiales Family XVII. Incertae Sedis</taxon>
        <taxon>Sulfobacillus</taxon>
    </lineage>
</organism>
<sequence length="492" mass="53426">MRLQNYIGGKWVEPKQGRYQQDIDPANGKIVAEVPMSDGDDARLAISAAREAFETWRKVPGPKRGELLFRVGTLLKERKEELAQYMTREMGKVLMEARGDVQEGIDMAFYMAGEGRRSFGYTTPSELPNKFAMATRNPIGVAGIITPWNFPMAIPTWKIFPALVCGNTVVFKPAVETPYLAYQLVKILEEAGVPAGVVNLVFGSGTEVGEVLLSDPGVDLISFTGSNATGRHVAATAGEHLKRVSLELGGKNAIIVMDDANLELAVEGILWSAFGTTGQRCTACSRLIVHEAIYDQLKTILKSRIAALRLGHGLEEDTDVGPLINQQAMEKVHRYVQIGQSEGAELVIGGSPAPDDQLASGHFYLPTLFAGVTAEMRIAQEEIFGPVLSMIKVKDLDEAIRINNSVTYGLSSSIFTQDVNKTFQAIRDLATGIVYINAGTTGAEIHLPFGGTRGTGNGHREAGTAALDFFSEWKAVYVDFSGQLQRAQIDTE</sequence>
<evidence type="ECO:0000256" key="9">
    <source>
        <dbReference type="ARBA" id="ARBA00067277"/>
    </source>
</evidence>
<name>A0A2T2XG27_9FIRM</name>
<dbReference type="EC" id="1.2.1.3" evidence="5"/>
<feature type="active site" evidence="10">
    <location>
        <position position="247"/>
    </location>
</feature>
<evidence type="ECO:0000259" key="12">
    <source>
        <dbReference type="Pfam" id="PF00171"/>
    </source>
</evidence>
<dbReference type="Gene3D" id="3.40.605.10">
    <property type="entry name" value="Aldehyde Dehydrogenase, Chain A, domain 1"/>
    <property type="match status" value="1"/>
</dbReference>
<evidence type="ECO:0000313" key="14">
    <source>
        <dbReference type="Proteomes" id="UP000242972"/>
    </source>
</evidence>
<dbReference type="PROSITE" id="PS00070">
    <property type="entry name" value="ALDEHYDE_DEHYDR_CYS"/>
    <property type="match status" value="1"/>
</dbReference>
<dbReference type="CDD" id="cd07131">
    <property type="entry name" value="ALDH_AldH-CAJ73105"/>
    <property type="match status" value="1"/>
</dbReference>
<dbReference type="InterPro" id="IPR016161">
    <property type="entry name" value="Ald_DH/histidinol_DH"/>
</dbReference>
<comment type="catalytic activity">
    <reaction evidence="6">
        <text>(2S)-3-sulfolactaldehyde + NAD(+) + H2O = (2S)-3-sulfolactate + NADH + 2 H(+)</text>
        <dbReference type="Rhea" id="RHEA:47932"/>
        <dbReference type="ChEBI" id="CHEBI:15377"/>
        <dbReference type="ChEBI" id="CHEBI:15378"/>
        <dbReference type="ChEBI" id="CHEBI:57540"/>
        <dbReference type="ChEBI" id="CHEBI:57945"/>
        <dbReference type="ChEBI" id="CHEBI:61289"/>
        <dbReference type="ChEBI" id="CHEBI:90109"/>
        <dbReference type="EC" id="1.2.1.97"/>
    </reaction>
    <physiologicalReaction direction="left-to-right" evidence="6">
        <dbReference type="Rhea" id="RHEA:47933"/>
    </physiologicalReaction>
</comment>
<dbReference type="InterPro" id="IPR016160">
    <property type="entry name" value="Ald_DH_CS_CYS"/>
</dbReference>